<dbReference type="RefSeq" id="WP_068871868.1">
    <property type="nucleotide sequence ID" value="NZ_CP016539.2"/>
</dbReference>
<evidence type="ECO:0000259" key="6">
    <source>
        <dbReference type="PROSITE" id="PS50801"/>
    </source>
</evidence>
<evidence type="ECO:0000256" key="1">
    <source>
        <dbReference type="ARBA" id="ARBA00004141"/>
    </source>
</evidence>
<dbReference type="InterPro" id="IPR002645">
    <property type="entry name" value="STAS_dom"/>
</dbReference>
<dbReference type="AlphaFoldDB" id="A0A1C7EBS4"/>
<dbReference type="GO" id="GO:0016020">
    <property type="term" value="C:membrane"/>
    <property type="evidence" value="ECO:0007669"/>
    <property type="project" value="UniProtKB-SubCell"/>
</dbReference>
<feature type="transmembrane region" description="Helical" evidence="5">
    <location>
        <begin position="319"/>
        <end position="337"/>
    </location>
</feature>
<feature type="transmembrane region" description="Helical" evidence="5">
    <location>
        <begin position="142"/>
        <end position="160"/>
    </location>
</feature>
<keyword evidence="4 5" id="KW-0472">Membrane</keyword>
<keyword evidence="3 5" id="KW-1133">Transmembrane helix</keyword>
<evidence type="ECO:0000256" key="2">
    <source>
        <dbReference type="ARBA" id="ARBA00022692"/>
    </source>
</evidence>
<dbReference type="PROSITE" id="PS01130">
    <property type="entry name" value="SLC26A"/>
    <property type="match status" value="1"/>
</dbReference>
<dbReference type="SUPFAM" id="SSF52091">
    <property type="entry name" value="SpoIIaa-like"/>
    <property type="match status" value="1"/>
</dbReference>
<feature type="transmembrane region" description="Helical" evidence="5">
    <location>
        <begin position="21"/>
        <end position="38"/>
    </location>
</feature>
<sequence>MKQSLKTQWFGNIRGDILSGILVAIALIPEAIAFSIIAGVDPMVGLYASFSIAVIIAFVGGRPGMISAATGAMALLMVPLVRDHGLEYLLAATILTGVIQILFGVFKVARVMKFIPRAVMIGFVNALAILIFMAQVPHFLGINTMTYVFVAVTLAIIYIVPRFFKAIPSPLIALVVLTAVTIYSGFDLRTVGDLGIISQTLPRFLLPDVPFNLETLAIIFPYSLALAIVGLLESLLTANIVDDMTDTTSDKNKEARGQGIANFVTGFFGGMAGCAMIGQSVINVKSGGRGRLSALVAGTFLMFLIIVLGNVVVQIPMPVLVGIMIMVSIGTFDWASFTYLKKAPKTDSIVMLATVAIVVYTHDLSIGVLAGVLLSAIFFVSKISKIKVEKRLLDARQYRVEGQLFFASVEDFLEKFDFDVEREKVIIDFTDAHIWDDSGVGAVDRVVLKFRENANEVEVTGLDAGSQKLIDQLAIFRSSNAKLPTH</sequence>
<feature type="transmembrane region" description="Helical" evidence="5">
    <location>
        <begin position="216"/>
        <end position="238"/>
    </location>
</feature>
<dbReference type="OrthoDB" id="9771198at2"/>
<dbReference type="STRING" id="1038856.BBI15_13900"/>
<dbReference type="Proteomes" id="UP000092650">
    <property type="component" value="Chromosome"/>
</dbReference>
<dbReference type="InterPro" id="IPR036513">
    <property type="entry name" value="STAS_dom_sf"/>
</dbReference>
<feature type="transmembrane region" description="Helical" evidence="5">
    <location>
        <begin position="349"/>
        <end position="380"/>
    </location>
</feature>
<feature type="domain" description="STAS" evidence="6">
    <location>
        <begin position="398"/>
        <end position="486"/>
    </location>
</feature>
<feature type="transmembrane region" description="Helical" evidence="5">
    <location>
        <begin position="118"/>
        <end position="136"/>
    </location>
</feature>
<keyword evidence="2 5" id="KW-0812">Transmembrane</keyword>
<feature type="transmembrane region" description="Helical" evidence="5">
    <location>
        <begin position="294"/>
        <end position="312"/>
    </location>
</feature>
<dbReference type="Pfam" id="PF00916">
    <property type="entry name" value="Sulfate_transp"/>
    <property type="match status" value="1"/>
</dbReference>
<dbReference type="PROSITE" id="PS50801">
    <property type="entry name" value="STAS"/>
    <property type="match status" value="1"/>
</dbReference>
<organism evidence="7 8">
    <name type="scientific">Planococcus plakortidis</name>
    <dbReference type="NCBI Taxonomy" id="1038856"/>
    <lineage>
        <taxon>Bacteria</taxon>
        <taxon>Bacillati</taxon>
        <taxon>Bacillota</taxon>
        <taxon>Bacilli</taxon>
        <taxon>Bacillales</taxon>
        <taxon>Caryophanaceae</taxon>
        <taxon>Planococcus</taxon>
    </lineage>
</organism>
<dbReference type="PANTHER" id="PTHR43310">
    <property type="entry name" value="SULFATE TRANSPORTER YBAR-RELATED"/>
    <property type="match status" value="1"/>
</dbReference>
<reference evidence="7" key="1">
    <citation type="submission" date="2016-10" db="EMBL/GenBank/DDBJ databases">
        <authorList>
            <person name="See-Too W.S."/>
        </authorList>
    </citation>
    <scope>NUCLEOTIDE SEQUENCE [LARGE SCALE GENOMIC DNA]</scope>
    <source>
        <strain evidence="7">DSM 23997</strain>
    </source>
</reference>
<feature type="transmembrane region" description="Helical" evidence="5">
    <location>
        <begin position="259"/>
        <end position="282"/>
    </location>
</feature>
<protein>
    <submittedName>
        <fullName evidence="7">Sulfate permease</fullName>
    </submittedName>
</protein>
<dbReference type="Gene3D" id="3.30.750.24">
    <property type="entry name" value="STAS domain"/>
    <property type="match status" value="1"/>
</dbReference>
<evidence type="ECO:0000313" key="8">
    <source>
        <dbReference type="Proteomes" id="UP000092650"/>
    </source>
</evidence>
<comment type="subcellular location">
    <subcellularLocation>
        <location evidence="1">Membrane</location>
        <topology evidence="1">Multi-pass membrane protein</topology>
    </subcellularLocation>
</comment>
<evidence type="ECO:0000313" key="7">
    <source>
        <dbReference type="EMBL" id="ANU21199.1"/>
    </source>
</evidence>
<dbReference type="Pfam" id="PF01740">
    <property type="entry name" value="STAS"/>
    <property type="match status" value="1"/>
</dbReference>
<feature type="transmembrane region" description="Helical" evidence="5">
    <location>
        <begin position="88"/>
        <end position="106"/>
    </location>
</feature>
<gene>
    <name evidence="7" type="ORF">BBI15_13900</name>
</gene>
<dbReference type="KEGG" id="ppla:BBI15_13900"/>
<keyword evidence="8" id="KW-1185">Reference proteome</keyword>
<name>A0A1C7EBS4_9BACL</name>
<feature type="transmembrane region" description="Helical" evidence="5">
    <location>
        <begin position="44"/>
        <end position="60"/>
    </location>
</feature>
<feature type="transmembrane region" description="Helical" evidence="5">
    <location>
        <begin position="167"/>
        <end position="186"/>
    </location>
</feature>
<dbReference type="CDD" id="cd07042">
    <property type="entry name" value="STAS_SulP_like_sulfate_transporter"/>
    <property type="match status" value="1"/>
</dbReference>
<evidence type="ECO:0000256" key="5">
    <source>
        <dbReference type="SAM" id="Phobius"/>
    </source>
</evidence>
<evidence type="ECO:0000256" key="4">
    <source>
        <dbReference type="ARBA" id="ARBA00023136"/>
    </source>
</evidence>
<dbReference type="InterPro" id="IPR052706">
    <property type="entry name" value="Membrane-Transporter-like"/>
</dbReference>
<dbReference type="InterPro" id="IPR018045">
    <property type="entry name" value="S04_transporter_CS"/>
</dbReference>
<proteinExistence type="predicted"/>
<dbReference type="GO" id="GO:0008271">
    <property type="term" value="F:secondary active sulfate transmembrane transporter activity"/>
    <property type="evidence" value="ECO:0007669"/>
    <property type="project" value="InterPro"/>
</dbReference>
<accession>A0A1C7EBS4</accession>
<evidence type="ECO:0000256" key="3">
    <source>
        <dbReference type="ARBA" id="ARBA00022989"/>
    </source>
</evidence>
<dbReference type="InterPro" id="IPR011547">
    <property type="entry name" value="SLC26A/SulP_dom"/>
</dbReference>
<dbReference type="PANTHER" id="PTHR43310:SF1">
    <property type="entry name" value="SULFATE TRANSPORTER YBAR-RELATED"/>
    <property type="match status" value="1"/>
</dbReference>
<dbReference type="EMBL" id="CP016539">
    <property type="protein sequence ID" value="ANU21199.1"/>
    <property type="molecule type" value="Genomic_DNA"/>
</dbReference>